<dbReference type="EMBL" id="JAXQNO010000009">
    <property type="protein sequence ID" value="KAK4791241.1"/>
    <property type="molecule type" value="Genomic_DNA"/>
</dbReference>
<dbReference type="InterPro" id="IPR033010">
    <property type="entry name" value="Cdc20/Fizzy"/>
</dbReference>
<protein>
    <recommendedName>
        <fullName evidence="10">Anaphase-promoting complex subunit 4 WD40 domain-containing protein</fullName>
    </recommendedName>
</protein>
<evidence type="ECO:0000313" key="9">
    <source>
        <dbReference type="Proteomes" id="UP001346149"/>
    </source>
</evidence>
<dbReference type="PROSITE" id="PS50082">
    <property type="entry name" value="WD_REPEATS_2"/>
    <property type="match status" value="1"/>
</dbReference>
<keyword evidence="1 7" id="KW-0853">WD repeat</keyword>
<comment type="function">
    <text evidence="6">Component of the anaphase promoting complex/cyclosome (APC/C), a cell cycle-regulated E3 ubiquitin-protein ligase complex that controls progression through mitosis and the G1 phase of the cell cycle.</text>
</comment>
<gene>
    <name evidence="8" type="ORF">SAY86_031654</name>
</gene>
<organism evidence="8 9">
    <name type="scientific">Trapa natans</name>
    <name type="common">Water chestnut</name>
    <dbReference type="NCBI Taxonomy" id="22666"/>
    <lineage>
        <taxon>Eukaryota</taxon>
        <taxon>Viridiplantae</taxon>
        <taxon>Streptophyta</taxon>
        <taxon>Embryophyta</taxon>
        <taxon>Tracheophyta</taxon>
        <taxon>Spermatophyta</taxon>
        <taxon>Magnoliopsida</taxon>
        <taxon>eudicotyledons</taxon>
        <taxon>Gunneridae</taxon>
        <taxon>Pentapetalae</taxon>
        <taxon>rosids</taxon>
        <taxon>malvids</taxon>
        <taxon>Myrtales</taxon>
        <taxon>Lythraceae</taxon>
        <taxon>Trapa</taxon>
    </lineage>
</organism>
<dbReference type="InterPro" id="IPR015943">
    <property type="entry name" value="WD40/YVTN_repeat-like_dom_sf"/>
</dbReference>
<evidence type="ECO:0000256" key="5">
    <source>
        <dbReference type="ARBA" id="ARBA00023306"/>
    </source>
</evidence>
<reference evidence="8 9" key="1">
    <citation type="journal article" date="2023" name="Hortic Res">
        <title>Pangenome of water caltrop reveals structural variations and asymmetric subgenome divergence after allopolyploidization.</title>
        <authorList>
            <person name="Zhang X."/>
            <person name="Chen Y."/>
            <person name="Wang L."/>
            <person name="Yuan Y."/>
            <person name="Fang M."/>
            <person name="Shi L."/>
            <person name="Lu R."/>
            <person name="Comes H.P."/>
            <person name="Ma Y."/>
            <person name="Chen Y."/>
            <person name="Huang G."/>
            <person name="Zhou Y."/>
            <person name="Zheng Z."/>
            <person name="Qiu Y."/>
        </authorList>
    </citation>
    <scope>NUCLEOTIDE SEQUENCE [LARGE SCALE GENOMIC DNA]</scope>
    <source>
        <strain evidence="8">F231</strain>
    </source>
</reference>
<dbReference type="AlphaFoldDB" id="A0AAN7M7G1"/>
<dbReference type="PANTHER" id="PTHR19918">
    <property type="entry name" value="CELL DIVISION CYCLE 20 CDC20 FIZZY -RELATED"/>
    <property type="match status" value="1"/>
</dbReference>
<dbReference type="GO" id="GO:1905786">
    <property type="term" value="P:positive regulation of anaphase-promoting complex-dependent catabolic process"/>
    <property type="evidence" value="ECO:0007669"/>
    <property type="project" value="TreeGrafter"/>
</dbReference>
<evidence type="ECO:0000313" key="8">
    <source>
        <dbReference type="EMBL" id="KAK4791241.1"/>
    </source>
</evidence>
<dbReference type="InterPro" id="IPR001680">
    <property type="entry name" value="WD40_rpt"/>
</dbReference>
<keyword evidence="3" id="KW-0677">Repeat</keyword>
<sequence>MYSTAQSNISAVLVYCKYMESIYCKYITQSLKASLGKTRILTFKNQPPVPVELIPTRFHLGSAIQGRQVPQLHPTDAPDLVDDYYLNLMDWGSSNTVYLWDTSSRSTSELVTVDDEGGPVTNISWASDGRHVAVGLNNSEVQLWDSTANRLGCALLSNKNKREPLSSHGFTQNQLTL</sequence>
<dbReference type="GO" id="GO:0031145">
    <property type="term" value="P:anaphase-promoting complex-dependent catabolic process"/>
    <property type="evidence" value="ECO:0007669"/>
    <property type="project" value="TreeGrafter"/>
</dbReference>
<dbReference type="GO" id="GO:0010997">
    <property type="term" value="F:anaphase-promoting complex binding"/>
    <property type="evidence" value="ECO:0007669"/>
    <property type="project" value="InterPro"/>
</dbReference>
<evidence type="ECO:0000256" key="4">
    <source>
        <dbReference type="ARBA" id="ARBA00022776"/>
    </source>
</evidence>
<comment type="caution">
    <text evidence="8">The sequence shown here is derived from an EMBL/GenBank/DDBJ whole genome shotgun (WGS) entry which is preliminary data.</text>
</comment>
<dbReference type="GO" id="GO:1990757">
    <property type="term" value="F:ubiquitin ligase activator activity"/>
    <property type="evidence" value="ECO:0007669"/>
    <property type="project" value="TreeGrafter"/>
</dbReference>
<feature type="repeat" description="WD" evidence="7">
    <location>
        <begin position="113"/>
        <end position="145"/>
    </location>
</feature>
<dbReference type="Gene3D" id="2.130.10.10">
    <property type="entry name" value="YVTN repeat-like/Quinoprotein amine dehydrogenase"/>
    <property type="match status" value="1"/>
</dbReference>
<accession>A0AAN7M7G1</accession>
<evidence type="ECO:0008006" key="10">
    <source>
        <dbReference type="Google" id="ProtNLM"/>
    </source>
</evidence>
<dbReference type="PANTHER" id="PTHR19918:SF8">
    <property type="entry name" value="FI02843P"/>
    <property type="match status" value="1"/>
</dbReference>
<proteinExistence type="predicted"/>
<dbReference type="SUPFAM" id="SSF50978">
    <property type="entry name" value="WD40 repeat-like"/>
    <property type="match status" value="1"/>
</dbReference>
<dbReference type="Proteomes" id="UP001346149">
    <property type="component" value="Unassembled WGS sequence"/>
</dbReference>
<dbReference type="GO" id="GO:0005680">
    <property type="term" value="C:anaphase-promoting complex"/>
    <property type="evidence" value="ECO:0007669"/>
    <property type="project" value="TreeGrafter"/>
</dbReference>
<evidence type="ECO:0000256" key="7">
    <source>
        <dbReference type="PROSITE-ProRule" id="PRU00221"/>
    </source>
</evidence>
<evidence type="ECO:0000256" key="2">
    <source>
        <dbReference type="ARBA" id="ARBA00022618"/>
    </source>
</evidence>
<keyword evidence="2" id="KW-0132">Cell division</keyword>
<name>A0AAN7M7G1_TRANT</name>
<evidence type="ECO:0000256" key="6">
    <source>
        <dbReference type="ARBA" id="ARBA00023425"/>
    </source>
</evidence>
<keyword evidence="5" id="KW-0131">Cell cycle</keyword>
<evidence type="ECO:0000256" key="1">
    <source>
        <dbReference type="ARBA" id="ARBA00022574"/>
    </source>
</evidence>
<evidence type="ECO:0000256" key="3">
    <source>
        <dbReference type="ARBA" id="ARBA00022737"/>
    </source>
</evidence>
<keyword evidence="4" id="KW-0498">Mitosis</keyword>
<keyword evidence="9" id="KW-1185">Reference proteome</keyword>
<dbReference type="GO" id="GO:0051301">
    <property type="term" value="P:cell division"/>
    <property type="evidence" value="ECO:0007669"/>
    <property type="project" value="UniProtKB-KW"/>
</dbReference>
<dbReference type="InterPro" id="IPR036322">
    <property type="entry name" value="WD40_repeat_dom_sf"/>
</dbReference>